<dbReference type="PROSITE" id="PS00061">
    <property type="entry name" value="ADH_SHORT"/>
    <property type="match status" value="1"/>
</dbReference>
<dbReference type="AlphaFoldDB" id="A0A0A1WQ57"/>
<dbReference type="SUPFAM" id="SSF51735">
    <property type="entry name" value="NAD(P)-binding Rossmann-fold domains"/>
    <property type="match status" value="1"/>
</dbReference>
<dbReference type="GeneID" id="105213106"/>
<dbReference type="PANTHER" id="PTHR43975">
    <property type="entry name" value="ZGC:101858"/>
    <property type="match status" value="1"/>
</dbReference>
<dbReference type="InterPro" id="IPR020904">
    <property type="entry name" value="Sc_DH/Rdtase_CS"/>
</dbReference>
<dbReference type="PANTHER" id="PTHR43975:SF2">
    <property type="entry name" value="EG:BACR7A4.14 PROTEIN-RELATED"/>
    <property type="match status" value="1"/>
</dbReference>
<reference evidence="2" key="1">
    <citation type="submission" date="2014-11" db="EMBL/GenBank/DDBJ databases">
        <authorList>
            <person name="Geib S."/>
        </authorList>
    </citation>
    <scope>NUCLEOTIDE SEQUENCE</scope>
</reference>
<reference evidence="2" key="2">
    <citation type="journal article" date="2015" name="Gigascience">
        <title>Reconstructing a comprehensive transcriptome assembly of a white-pupal translocated strain of the pest fruit fly Bactrocera cucurbitae.</title>
        <authorList>
            <person name="Sim S.B."/>
            <person name="Calla B."/>
            <person name="Hall B."/>
            <person name="DeRego T."/>
            <person name="Geib S.M."/>
        </authorList>
    </citation>
    <scope>NUCLEOTIDE SEQUENCE</scope>
</reference>
<accession>A0A0A1WQ57</accession>
<dbReference type="InterPro" id="IPR036291">
    <property type="entry name" value="NAD(P)-bd_dom_sf"/>
</dbReference>
<dbReference type="Gene3D" id="3.40.50.720">
    <property type="entry name" value="NAD(P)-binding Rossmann-like Domain"/>
    <property type="match status" value="1"/>
</dbReference>
<protein>
    <submittedName>
        <fullName evidence="2">Uncharacterized oxidoreductase TM_0325</fullName>
    </submittedName>
</protein>
<dbReference type="PRINTS" id="PR00081">
    <property type="entry name" value="GDHRDH"/>
</dbReference>
<evidence type="ECO:0000313" key="3">
    <source>
        <dbReference type="EMBL" id="JAD01050.1"/>
    </source>
</evidence>
<dbReference type="InterPro" id="IPR002347">
    <property type="entry name" value="SDR_fam"/>
</dbReference>
<dbReference type="GO" id="GO:0016491">
    <property type="term" value="F:oxidoreductase activity"/>
    <property type="evidence" value="ECO:0007669"/>
    <property type="project" value="UniProtKB-KW"/>
</dbReference>
<dbReference type="OrthoDB" id="47007at2759"/>
<organism evidence="2">
    <name type="scientific">Zeugodacus cucurbitae</name>
    <name type="common">Melon fruit fly</name>
    <name type="synonym">Bactrocera cucurbitae</name>
    <dbReference type="NCBI Taxonomy" id="28588"/>
    <lineage>
        <taxon>Eukaryota</taxon>
        <taxon>Metazoa</taxon>
        <taxon>Ecdysozoa</taxon>
        <taxon>Arthropoda</taxon>
        <taxon>Hexapoda</taxon>
        <taxon>Insecta</taxon>
        <taxon>Pterygota</taxon>
        <taxon>Neoptera</taxon>
        <taxon>Endopterygota</taxon>
        <taxon>Diptera</taxon>
        <taxon>Brachycera</taxon>
        <taxon>Muscomorpha</taxon>
        <taxon>Tephritoidea</taxon>
        <taxon>Tephritidae</taxon>
        <taxon>Zeugodacus</taxon>
        <taxon>Zeugodacus</taxon>
    </lineage>
</organism>
<keyword evidence="1" id="KW-0560">Oxidoreductase</keyword>
<dbReference type="PRINTS" id="PR00080">
    <property type="entry name" value="SDRFAMILY"/>
</dbReference>
<proteinExistence type="predicted"/>
<name>A0A0A1WQ57_ZEUCU</name>
<gene>
    <name evidence="2" type="primary">TM_0325_4</name>
    <name evidence="3" type="synonym">TM_0325_3</name>
    <name evidence="2" type="ORF">g.45628</name>
    <name evidence="3" type="ORF">g.45632</name>
</gene>
<evidence type="ECO:0000313" key="2">
    <source>
        <dbReference type="EMBL" id="JAD00548.1"/>
    </source>
</evidence>
<dbReference type="Pfam" id="PF13561">
    <property type="entry name" value="adh_short_C2"/>
    <property type="match status" value="1"/>
</dbReference>
<dbReference type="FunFam" id="3.40.50.720:FF:000084">
    <property type="entry name" value="Short-chain dehydrogenase reductase"/>
    <property type="match status" value="1"/>
</dbReference>
<dbReference type="EMBL" id="GBXI01013744">
    <property type="protein sequence ID" value="JAD00548.1"/>
    <property type="molecule type" value="Transcribed_RNA"/>
</dbReference>
<dbReference type="EMBL" id="GBXI01013242">
    <property type="protein sequence ID" value="JAD01050.1"/>
    <property type="molecule type" value="Transcribed_RNA"/>
</dbReference>
<evidence type="ECO:0000256" key="1">
    <source>
        <dbReference type="ARBA" id="ARBA00023002"/>
    </source>
</evidence>
<sequence>MIFTNKVVLLTGAASGIGAATAVRFSELGAQLAIVDLSVEGLKKTAENCIKCAKSKDQGEPLQIKGDVSKPADLECIAKSTLNKYKKLDVLVNNAGIMEDGTIENTCLEQFDRMIHTNLRSQFYLSLLLVPELLKTKGNIVNTSSICGMRSFPNTLAYNISKAGVDQFTRCVALELGERGVRCNCVNPGVIYTNLQKRYLDENGYKEFLKKAKYTHALARYGQPNEVANVICFLASDLASFITGHNIPVDGGRHAMTPR</sequence>